<dbReference type="Proteomes" id="UP000593875">
    <property type="component" value="Chromosome"/>
</dbReference>
<dbReference type="InterPro" id="IPR000073">
    <property type="entry name" value="AB_hydrolase_1"/>
</dbReference>
<dbReference type="EMBL" id="CP062941">
    <property type="protein sequence ID" value="QOL50297.1"/>
    <property type="molecule type" value="Genomic_DNA"/>
</dbReference>
<reference evidence="2 3" key="1">
    <citation type="submission" date="2020-10" db="EMBL/GenBank/DDBJ databases">
        <title>Genome sequencing of Massilia sp. LPB0304.</title>
        <authorList>
            <person name="Kim J."/>
        </authorList>
    </citation>
    <scope>NUCLEOTIDE SEQUENCE [LARGE SCALE GENOMIC DNA]</scope>
    <source>
        <strain evidence="2 3">LPB0304</strain>
    </source>
</reference>
<dbReference type="InterPro" id="IPR053145">
    <property type="entry name" value="AB_hydrolase_Est10"/>
</dbReference>
<dbReference type="PANTHER" id="PTHR43265">
    <property type="entry name" value="ESTERASE ESTD"/>
    <property type="match status" value="1"/>
</dbReference>
<organism evidence="2 3">
    <name type="scientific">Massilia litorea</name>
    <dbReference type="NCBI Taxonomy" id="2769491"/>
    <lineage>
        <taxon>Bacteria</taxon>
        <taxon>Pseudomonadati</taxon>
        <taxon>Pseudomonadota</taxon>
        <taxon>Betaproteobacteria</taxon>
        <taxon>Burkholderiales</taxon>
        <taxon>Oxalobacteraceae</taxon>
        <taxon>Telluria group</taxon>
        <taxon>Massilia</taxon>
    </lineage>
</organism>
<dbReference type="Gene3D" id="3.40.50.1820">
    <property type="entry name" value="alpha/beta hydrolase"/>
    <property type="match status" value="1"/>
</dbReference>
<evidence type="ECO:0000313" key="2">
    <source>
        <dbReference type="EMBL" id="QOL50297.1"/>
    </source>
</evidence>
<evidence type="ECO:0000259" key="1">
    <source>
        <dbReference type="Pfam" id="PF12697"/>
    </source>
</evidence>
<dbReference type="KEGG" id="mlir:LPB04_03010"/>
<name>A0A7L9U5T3_9BURK</name>
<dbReference type="GO" id="GO:0052689">
    <property type="term" value="F:carboxylic ester hydrolase activity"/>
    <property type="evidence" value="ECO:0007669"/>
    <property type="project" value="TreeGrafter"/>
</dbReference>
<proteinExistence type="predicted"/>
<dbReference type="PANTHER" id="PTHR43265:SF1">
    <property type="entry name" value="ESTERASE ESTD"/>
    <property type="match status" value="1"/>
</dbReference>
<keyword evidence="2" id="KW-0378">Hydrolase</keyword>
<sequence>MTTSPRILPRLACLLILAALAWLAFARSMAPRRPQTPAAPLPYEVHQVVFDNAGIGLEGTLTVPRTPGPHPAVVLIPGSGEVNRDGSLFGHHFYLVLADDLTRRGFAVLRSDKRGLGRSGGDFASATSFDFVSDIQAGLALLRSRPDIDADRIGLVGHSEGGLVGSIVAAKAPRIAFLVLMAGSGLPARDLLLSRTRRRMAQDAPDRMQQELALQQAVLAEASVPGSAAERKAAVRTLYRTANSRYGRPWSEDELAPVLTPWMRTLLRIDPRPLLRQVACPVLALVGEKDEVVTADENIPALRQALAANPRAQVQRLPGLNHFFQSARTGALAEAADIEETMAPRALALIGSWAVEQAKRAPAR</sequence>
<gene>
    <name evidence="2" type="ORF">LPB04_03010</name>
</gene>
<dbReference type="AlphaFoldDB" id="A0A7L9U5T3"/>
<dbReference type="InterPro" id="IPR029058">
    <property type="entry name" value="AB_hydrolase_fold"/>
</dbReference>
<dbReference type="Pfam" id="PF12697">
    <property type="entry name" value="Abhydrolase_6"/>
    <property type="match status" value="1"/>
</dbReference>
<evidence type="ECO:0000313" key="3">
    <source>
        <dbReference type="Proteomes" id="UP000593875"/>
    </source>
</evidence>
<dbReference type="SUPFAM" id="SSF53474">
    <property type="entry name" value="alpha/beta-Hydrolases"/>
    <property type="match status" value="1"/>
</dbReference>
<feature type="domain" description="AB hydrolase-1" evidence="1">
    <location>
        <begin position="73"/>
        <end position="334"/>
    </location>
</feature>
<accession>A0A7L9U5T3</accession>
<dbReference type="RefSeq" id="WP_193687313.1">
    <property type="nucleotide sequence ID" value="NZ_CP062941.1"/>
</dbReference>
<keyword evidence="3" id="KW-1185">Reference proteome</keyword>
<protein>
    <submittedName>
        <fullName evidence="2">Alpha/beta fold hydrolase</fullName>
    </submittedName>
</protein>